<evidence type="ECO:0008006" key="3">
    <source>
        <dbReference type="Google" id="ProtNLM"/>
    </source>
</evidence>
<dbReference type="KEGG" id="osg:BST96_17640"/>
<dbReference type="STRING" id="716816.BST96_17640"/>
<proteinExistence type="predicted"/>
<protein>
    <recommendedName>
        <fullName evidence="3">Cytoplasmic protein</fullName>
    </recommendedName>
</protein>
<dbReference type="OrthoDB" id="9788465at2"/>
<reference evidence="1 2" key="1">
    <citation type="submission" date="2016-11" db="EMBL/GenBank/DDBJ databases">
        <title>Trade-off between light-utilization and light-protection in marine flavobacteria.</title>
        <authorList>
            <person name="Kumagai Y."/>
        </authorList>
    </citation>
    <scope>NUCLEOTIDE SEQUENCE [LARGE SCALE GENOMIC DNA]</scope>
    <source>
        <strain evidence="1 2">NBRC 107125</strain>
    </source>
</reference>
<dbReference type="EMBL" id="CP019343">
    <property type="protein sequence ID" value="ARN75770.1"/>
    <property type="molecule type" value="Genomic_DNA"/>
</dbReference>
<dbReference type="Pfam" id="PF07308">
    <property type="entry name" value="DUF1456"/>
    <property type="match status" value="2"/>
</dbReference>
<evidence type="ECO:0000313" key="2">
    <source>
        <dbReference type="Proteomes" id="UP000193450"/>
    </source>
</evidence>
<keyword evidence="2" id="KW-1185">Reference proteome</keyword>
<dbReference type="InterPro" id="IPR009921">
    <property type="entry name" value="YehS-like"/>
</dbReference>
<gene>
    <name evidence="1" type="ORF">BST96_17640</name>
</gene>
<dbReference type="Proteomes" id="UP000193450">
    <property type="component" value="Chromosome"/>
</dbReference>
<dbReference type="AlphaFoldDB" id="A0A1X9NCL2"/>
<dbReference type="PANTHER" id="PTHR37805:SF1">
    <property type="entry name" value="CYTOPLASMIC PROTEIN"/>
    <property type="match status" value="1"/>
</dbReference>
<name>A0A1X9NCL2_9GAMM</name>
<evidence type="ECO:0000313" key="1">
    <source>
        <dbReference type="EMBL" id="ARN75770.1"/>
    </source>
</evidence>
<dbReference type="PANTHER" id="PTHR37805">
    <property type="entry name" value="CYTOPLASMIC PROTEIN-RELATED"/>
    <property type="match status" value="1"/>
</dbReference>
<dbReference type="RefSeq" id="WP_085759963.1">
    <property type="nucleotide sequence ID" value="NZ_CP019343.1"/>
</dbReference>
<organism evidence="1 2">
    <name type="scientific">Oceanicoccus sagamiensis</name>
    <dbReference type="NCBI Taxonomy" id="716816"/>
    <lineage>
        <taxon>Bacteria</taxon>
        <taxon>Pseudomonadati</taxon>
        <taxon>Pseudomonadota</taxon>
        <taxon>Gammaproteobacteria</taxon>
        <taxon>Cellvibrionales</taxon>
        <taxon>Spongiibacteraceae</taxon>
        <taxon>Oceanicoccus</taxon>
    </lineage>
</organism>
<accession>A0A1X9NCL2</accession>
<sequence>MTNNDILRRLRYTFDLADTKIVAIFKLVEAEVDAADITAWLKKDDDPWFKSCSDQKMATFLNGFIVFRRGKKDGPLPVAEKQLDNNIVLRKLKIAMDFKSDDIQTVLQSAGLSISDHELSALFRKKGHKHYRECKDQILRNFLEGLRLKYRP</sequence>